<dbReference type="GO" id="GO:0020037">
    <property type="term" value="F:heme binding"/>
    <property type="evidence" value="ECO:0007669"/>
    <property type="project" value="InterPro"/>
</dbReference>
<name>A0A6N7PJ45_9BACT</name>
<dbReference type="InterPro" id="IPR054309">
    <property type="entry name" value="NorB_cytochrome_c-like"/>
</dbReference>
<feature type="transmembrane region" description="Helical" evidence="1">
    <location>
        <begin position="413"/>
        <end position="434"/>
    </location>
</feature>
<reference evidence="3 4" key="1">
    <citation type="submission" date="2019-10" db="EMBL/GenBank/DDBJ databases">
        <title>A soil myxobacterium in the family Polyangiaceae.</title>
        <authorList>
            <person name="Li Y."/>
            <person name="Wang J."/>
        </authorList>
    </citation>
    <scope>NUCLEOTIDE SEQUENCE [LARGE SCALE GENOMIC DNA]</scope>
    <source>
        <strain evidence="3 4">DSM 14734</strain>
    </source>
</reference>
<feature type="transmembrane region" description="Helical" evidence="1">
    <location>
        <begin position="661"/>
        <end position="683"/>
    </location>
</feature>
<dbReference type="InterPro" id="IPR000883">
    <property type="entry name" value="Cyt_C_Oxase_1"/>
</dbReference>
<accession>A0A6N7PJ45</accession>
<dbReference type="GO" id="GO:0009060">
    <property type="term" value="P:aerobic respiration"/>
    <property type="evidence" value="ECO:0007669"/>
    <property type="project" value="InterPro"/>
</dbReference>
<feature type="transmembrane region" description="Helical" evidence="1">
    <location>
        <begin position="512"/>
        <end position="535"/>
    </location>
</feature>
<feature type="transmembrane region" description="Helical" evidence="1">
    <location>
        <begin position="285"/>
        <end position="308"/>
    </location>
</feature>
<feature type="transmembrane region" description="Helical" evidence="1">
    <location>
        <begin position="630"/>
        <end position="649"/>
    </location>
</feature>
<dbReference type="GO" id="GO:0004129">
    <property type="term" value="F:cytochrome-c oxidase activity"/>
    <property type="evidence" value="ECO:0007669"/>
    <property type="project" value="InterPro"/>
</dbReference>
<keyword evidence="1" id="KW-0472">Membrane</keyword>
<feature type="transmembrane region" description="Helical" evidence="1">
    <location>
        <begin position="330"/>
        <end position="354"/>
    </location>
</feature>
<dbReference type="AlphaFoldDB" id="A0A6N7PJ45"/>
<feature type="transmembrane region" description="Helical" evidence="1">
    <location>
        <begin position="717"/>
        <end position="738"/>
    </location>
</feature>
<dbReference type="InterPro" id="IPR036927">
    <property type="entry name" value="Cyt_c_oxase-like_su1_sf"/>
</dbReference>
<feature type="transmembrane region" description="Helical" evidence="1">
    <location>
        <begin position="547"/>
        <end position="567"/>
    </location>
</feature>
<gene>
    <name evidence="3" type="ORF">GF068_07900</name>
</gene>
<dbReference type="Pfam" id="PF22085">
    <property type="entry name" value="NorB_cytochrome_c-like"/>
    <property type="match status" value="1"/>
</dbReference>
<organism evidence="3 4">
    <name type="scientific">Polyangium spumosum</name>
    <dbReference type="NCBI Taxonomy" id="889282"/>
    <lineage>
        <taxon>Bacteria</taxon>
        <taxon>Pseudomonadati</taxon>
        <taxon>Myxococcota</taxon>
        <taxon>Polyangia</taxon>
        <taxon>Polyangiales</taxon>
        <taxon>Polyangiaceae</taxon>
        <taxon>Polyangium</taxon>
    </lineage>
</organism>
<dbReference type="OrthoDB" id="9767153at2"/>
<dbReference type="PANTHER" id="PTHR10422">
    <property type="entry name" value="CYTOCHROME C OXIDASE SUBUNIT 1"/>
    <property type="match status" value="1"/>
</dbReference>
<dbReference type="EMBL" id="WJIE01000002">
    <property type="protein sequence ID" value="MRG91847.1"/>
    <property type="molecule type" value="Genomic_DNA"/>
</dbReference>
<evidence type="ECO:0000256" key="1">
    <source>
        <dbReference type="SAM" id="Phobius"/>
    </source>
</evidence>
<feature type="transmembrane region" description="Helical" evidence="1">
    <location>
        <begin position="587"/>
        <end position="610"/>
    </location>
</feature>
<sequence length="771" mass="85975">MRHTRLWTAFGAVIVFSFAVLGWFGVEIYRKAPPIPDRVVVASEGRTLFTGQDIRDGQNVWQSLGGQEVGSIWGHGAYVAPDWSADWLHREATWILDVWARDEKGTTFDDLPAPDRASLIERLKAEMRTNTYDPRTGAITVSPLRARAIEEVSRHYTALFGADPAMAELRDAYAIPAETLRDPERQRLMNAFFFWAAWACATERPGATITYSNNWPSEPLIGNTPSGALVVWSVVSFVLLLAGIGALAWYFAAQRHRPEKEPEYPTRDPLLGLQATPSMRATRKYFWVVAALVVVQIGLGAVSAHYGVEGSGFYGIPLDQWLPYAVTRTWHVQLGIFWIATAWLATGLFIAPAVGGHEPKYQRAGVNFLFVCLLVIVVGSLAGQWFGVRQKLGFEANFWFGHQGYEYVDLGRFWQIFLLVGLFLWLFLIGRAMWPAFKKGGESKHLLALFLIASAAIALFYAAGLMWGRQTNLAMAEYWRWWVVHLWVEGFFEVFATVVIAFLFARMGLLRIATATTAVLFSTILFLSGGIIGTFHHLYFTGTPTSVLALGATFSALEVVPLVLIGFEAYENLTLSRARPWVAAYKWPIYFFVAVAFWNLVGAGLFGFFINPPIALYYMQGLNTTPVHGHTALFGVYGMLGIGLMLFCLKGLSTHRVWRTGALSFAFWAINIGLALMVLLSLLPLGLLQTWASVEHGMWYARSAEFLQTPRMDTLRWLRVVGDTIFAAGALALGWFVLGLKTGWSLRAEGDPGLPLERRPFVIGPPSEKEV</sequence>
<protein>
    <submittedName>
        <fullName evidence="3">Nitric-oxide reductase large subunit</fullName>
    </submittedName>
</protein>
<keyword evidence="4" id="KW-1185">Reference proteome</keyword>
<dbReference type="SUPFAM" id="SSF81442">
    <property type="entry name" value="Cytochrome c oxidase subunit I-like"/>
    <property type="match status" value="1"/>
</dbReference>
<dbReference type="Pfam" id="PF00115">
    <property type="entry name" value="COX1"/>
    <property type="match status" value="1"/>
</dbReference>
<dbReference type="GO" id="GO:0016020">
    <property type="term" value="C:membrane"/>
    <property type="evidence" value="ECO:0007669"/>
    <property type="project" value="InterPro"/>
</dbReference>
<dbReference type="RefSeq" id="WP_153818710.1">
    <property type="nucleotide sequence ID" value="NZ_WJIE01000002.1"/>
</dbReference>
<evidence type="ECO:0000259" key="2">
    <source>
        <dbReference type="Pfam" id="PF22085"/>
    </source>
</evidence>
<feature type="domain" description="Nitric oxide reductase subunit B cytochrome c-like" evidence="2">
    <location>
        <begin position="39"/>
        <end position="216"/>
    </location>
</feature>
<feature type="transmembrane region" description="Helical" evidence="1">
    <location>
        <begin position="229"/>
        <end position="252"/>
    </location>
</feature>
<dbReference type="PANTHER" id="PTHR10422:SF38">
    <property type="entry name" value="CYTOCHROME B SUBUNIT OF NITRIC OXIDE REDUCTASE"/>
    <property type="match status" value="1"/>
</dbReference>
<feature type="transmembrane region" description="Helical" evidence="1">
    <location>
        <begin position="479"/>
        <end position="505"/>
    </location>
</feature>
<evidence type="ECO:0000313" key="4">
    <source>
        <dbReference type="Proteomes" id="UP000440224"/>
    </source>
</evidence>
<comment type="caution">
    <text evidence="3">The sequence shown here is derived from an EMBL/GenBank/DDBJ whole genome shotgun (WGS) entry which is preliminary data.</text>
</comment>
<dbReference type="Gene3D" id="1.20.210.10">
    <property type="entry name" value="Cytochrome c oxidase-like, subunit I domain"/>
    <property type="match status" value="1"/>
</dbReference>
<keyword evidence="1" id="KW-1133">Transmembrane helix</keyword>
<feature type="transmembrane region" description="Helical" evidence="1">
    <location>
        <begin position="6"/>
        <end position="26"/>
    </location>
</feature>
<proteinExistence type="predicted"/>
<feature type="transmembrane region" description="Helical" evidence="1">
    <location>
        <begin position="366"/>
        <end position="386"/>
    </location>
</feature>
<evidence type="ECO:0000313" key="3">
    <source>
        <dbReference type="EMBL" id="MRG91847.1"/>
    </source>
</evidence>
<keyword evidence="1" id="KW-0812">Transmembrane</keyword>
<feature type="transmembrane region" description="Helical" evidence="1">
    <location>
        <begin position="446"/>
        <end position="467"/>
    </location>
</feature>
<dbReference type="Proteomes" id="UP000440224">
    <property type="component" value="Unassembled WGS sequence"/>
</dbReference>